<protein>
    <recommendedName>
        <fullName evidence="9">Major facilitator superfamily (MFS) profile domain-containing protein</fullName>
    </recommendedName>
</protein>
<evidence type="ECO:0000256" key="6">
    <source>
        <dbReference type="SAM" id="Phobius"/>
    </source>
</evidence>
<keyword evidence="8" id="KW-1185">Reference proteome</keyword>
<dbReference type="EMBL" id="CM000610">
    <property type="protein sequence ID" value="EEC48834.1"/>
    <property type="molecule type" value="Genomic_DNA"/>
</dbReference>
<keyword evidence="2" id="KW-0813">Transport</keyword>
<feature type="transmembrane region" description="Helical" evidence="6">
    <location>
        <begin position="185"/>
        <end position="205"/>
    </location>
</feature>
<comment type="subcellular location">
    <subcellularLocation>
        <location evidence="1">Endomembrane system</location>
        <topology evidence="1">Multi-pass membrane protein</topology>
    </subcellularLocation>
</comment>
<feature type="transmembrane region" description="Helical" evidence="6">
    <location>
        <begin position="21"/>
        <end position="48"/>
    </location>
</feature>
<feature type="transmembrane region" description="Helical" evidence="6">
    <location>
        <begin position="233"/>
        <end position="252"/>
    </location>
</feature>
<name>B7FXZ6_PHATC</name>
<sequence length="527" mass="57551">MVSTKAAKAAGSLSSKIPYELLAPQALIGLVDALSYMVTAPSLVFYVLQSGGTYGQYGMILSIYSFASFAFKPVLGYWSDKSGGKFRMPYLSSIFVAAFGGWLYFLASAFSGNAAILVIFFGRLLGGIGAAQVIPKENLTQASAVLSMTRIVGMVIAPGLNVFLAWIDKDIYLGSFSLKLDPLNSVGLCIMFGNVAAFFIVYFLLEEPQESTRPRRASIDSVDGRSWKFWKNIFTMDIMVPMLSIFCMNANFQLLETSMAPAASDALGWGPIGVSSIFGTNAFFIFFAVIVTLKLSEWGVSDEGLLKIGLCFSIAGYSLVYILWENPTNVIQFFVPIALSTCAFPFMGAPTRSLFTRFVDKNHYLRNHQGSMQALLSMVASAAGFLAPGFISAYVLRKPEEVAASSNHRELAPLALFAPILSALTLIGFLCLERKTRLGKPLDESSKVDEATSLVEQGEVLKEGDEWIREFHPRVEAYRRNSVTLMGIPQICLDQTPNVASRRHSTAVSLGTHPAAYSEARRATTLF</sequence>
<dbReference type="GeneID" id="7200604"/>
<feature type="transmembrane region" description="Helical" evidence="6">
    <location>
        <begin position="145"/>
        <end position="165"/>
    </location>
</feature>
<proteinExistence type="predicted"/>
<dbReference type="PANTHER" id="PTHR23510:SF3">
    <property type="entry name" value="MAJOR FACILITATOR SUPERFAMILY DOMAIN-CONTAINING PROTEIN 8"/>
    <property type="match status" value="1"/>
</dbReference>
<feature type="transmembrane region" description="Helical" evidence="6">
    <location>
        <begin position="54"/>
        <end position="78"/>
    </location>
</feature>
<gene>
    <name evidence="7" type="ORF">PHATRDRAFT_35250</name>
</gene>
<evidence type="ECO:0000313" key="7">
    <source>
        <dbReference type="EMBL" id="EEC48834.1"/>
    </source>
</evidence>
<keyword evidence="4 6" id="KW-1133">Transmembrane helix</keyword>
<dbReference type="InParanoid" id="B7FXZ6"/>
<evidence type="ECO:0000256" key="2">
    <source>
        <dbReference type="ARBA" id="ARBA00022448"/>
    </source>
</evidence>
<dbReference type="KEGG" id="pti:PHATRDRAFT_35250"/>
<dbReference type="SUPFAM" id="SSF103473">
    <property type="entry name" value="MFS general substrate transporter"/>
    <property type="match status" value="1"/>
</dbReference>
<organism evidence="7 8">
    <name type="scientific">Phaeodactylum tricornutum (strain CCAP 1055/1)</name>
    <dbReference type="NCBI Taxonomy" id="556484"/>
    <lineage>
        <taxon>Eukaryota</taxon>
        <taxon>Sar</taxon>
        <taxon>Stramenopiles</taxon>
        <taxon>Ochrophyta</taxon>
        <taxon>Bacillariophyta</taxon>
        <taxon>Bacillariophyceae</taxon>
        <taxon>Bacillariophycidae</taxon>
        <taxon>Naviculales</taxon>
        <taxon>Phaeodactylaceae</taxon>
        <taxon>Phaeodactylum</taxon>
    </lineage>
</organism>
<feature type="transmembrane region" description="Helical" evidence="6">
    <location>
        <begin position="272"/>
        <end position="293"/>
    </location>
</feature>
<dbReference type="InterPro" id="IPR051068">
    <property type="entry name" value="MFS_Domain-Containing_Protein"/>
</dbReference>
<feature type="transmembrane region" description="Helical" evidence="6">
    <location>
        <begin position="330"/>
        <end position="349"/>
    </location>
</feature>
<dbReference type="InterPro" id="IPR011701">
    <property type="entry name" value="MFS"/>
</dbReference>
<evidence type="ECO:0000256" key="1">
    <source>
        <dbReference type="ARBA" id="ARBA00004127"/>
    </source>
</evidence>
<dbReference type="PaxDb" id="2850-Phatr35250"/>
<evidence type="ECO:0000313" key="8">
    <source>
        <dbReference type="Proteomes" id="UP000000759"/>
    </source>
</evidence>
<dbReference type="Pfam" id="PF07690">
    <property type="entry name" value="MFS_1"/>
    <property type="match status" value="1"/>
</dbReference>
<dbReference type="Proteomes" id="UP000000759">
    <property type="component" value="Chromosome 7"/>
</dbReference>
<dbReference type="AlphaFoldDB" id="B7FXZ6"/>
<dbReference type="HOGENOM" id="CLU_507621_0_0_1"/>
<feature type="transmembrane region" description="Helical" evidence="6">
    <location>
        <begin position="113"/>
        <end position="133"/>
    </location>
</feature>
<dbReference type="RefSeq" id="XP_002179848.1">
    <property type="nucleotide sequence ID" value="XM_002179812.1"/>
</dbReference>
<dbReference type="InterPro" id="IPR036259">
    <property type="entry name" value="MFS_trans_sf"/>
</dbReference>
<dbReference type="GO" id="GO:0012505">
    <property type="term" value="C:endomembrane system"/>
    <property type="evidence" value="ECO:0007669"/>
    <property type="project" value="UniProtKB-SubCell"/>
</dbReference>
<accession>B7FXZ6</accession>
<reference evidence="8" key="2">
    <citation type="submission" date="2008-08" db="EMBL/GenBank/DDBJ databases">
        <authorList>
            <consortium name="Diatom Consortium"/>
            <person name="Grigoriev I."/>
            <person name="Grimwood J."/>
            <person name="Kuo A."/>
            <person name="Otillar R.P."/>
            <person name="Salamov A."/>
            <person name="Detter J.C."/>
            <person name="Lindquist E."/>
            <person name="Shapiro H."/>
            <person name="Lucas S."/>
            <person name="Glavina del Rio T."/>
            <person name="Pitluck S."/>
            <person name="Rokhsar D."/>
            <person name="Bowler C."/>
        </authorList>
    </citation>
    <scope>GENOME REANNOTATION</scope>
    <source>
        <strain evidence="8">CCAP 1055/1</strain>
    </source>
</reference>
<feature type="transmembrane region" description="Helical" evidence="6">
    <location>
        <begin position="305"/>
        <end position="324"/>
    </location>
</feature>
<feature type="transmembrane region" description="Helical" evidence="6">
    <location>
        <begin position="90"/>
        <end position="107"/>
    </location>
</feature>
<feature type="transmembrane region" description="Helical" evidence="6">
    <location>
        <begin position="370"/>
        <end position="391"/>
    </location>
</feature>
<keyword evidence="3 6" id="KW-0812">Transmembrane</keyword>
<keyword evidence="5 6" id="KW-0472">Membrane</keyword>
<feature type="transmembrane region" description="Helical" evidence="6">
    <location>
        <begin position="411"/>
        <end position="432"/>
    </location>
</feature>
<evidence type="ECO:0000256" key="3">
    <source>
        <dbReference type="ARBA" id="ARBA00022692"/>
    </source>
</evidence>
<dbReference type="GO" id="GO:0022857">
    <property type="term" value="F:transmembrane transporter activity"/>
    <property type="evidence" value="ECO:0007669"/>
    <property type="project" value="InterPro"/>
</dbReference>
<dbReference type="OrthoDB" id="370281at2759"/>
<evidence type="ECO:0000256" key="5">
    <source>
        <dbReference type="ARBA" id="ARBA00023136"/>
    </source>
</evidence>
<dbReference type="Gene3D" id="1.20.1250.20">
    <property type="entry name" value="MFS general substrate transporter like domains"/>
    <property type="match status" value="1"/>
</dbReference>
<dbReference type="eggNOG" id="ENOG502SQCT">
    <property type="taxonomic scope" value="Eukaryota"/>
</dbReference>
<evidence type="ECO:0008006" key="9">
    <source>
        <dbReference type="Google" id="ProtNLM"/>
    </source>
</evidence>
<evidence type="ECO:0000256" key="4">
    <source>
        <dbReference type="ARBA" id="ARBA00022989"/>
    </source>
</evidence>
<dbReference type="PANTHER" id="PTHR23510">
    <property type="entry name" value="INNER MEMBRANE TRANSPORT PROTEIN YAJR"/>
    <property type="match status" value="1"/>
</dbReference>
<reference evidence="7 8" key="1">
    <citation type="journal article" date="2008" name="Nature">
        <title>The Phaeodactylum genome reveals the evolutionary history of diatom genomes.</title>
        <authorList>
            <person name="Bowler C."/>
            <person name="Allen A.E."/>
            <person name="Badger J.H."/>
            <person name="Grimwood J."/>
            <person name="Jabbari K."/>
            <person name="Kuo A."/>
            <person name="Maheswari U."/>
            <person name="Martens C."/>
            <person name="Maumus F."/>
            <person name="Otillar R.P."/>
            <person name="Rayko E."/>
            <person name="Salamov A."/>
            <person name="Vandepoele K."/>
            <person name="Beszteri B."/>
            <person name="Gruber A."/>
            <person name="Heijde M."/>
            <person name="Katinka M."/>
            <person name="Mock T."/>
            <person name="Valentin K."/>
            <person name="Verret F."/>
            <person name="Berges J.A."/>
            <person name="Brownlee C."/>
            <person name="Cadoret J.P."/>
            <person name="Chiovitti A."/>
            <person name="Choi C.J."/>
            <person name="Coesel S."/>
            <person name="De Martino A."/>
            <person name="Detter J.C."/>
            <person name="Durkin C."/>
            <person name="Falciatore A."/>
            <person name="Fournet J."/>
            <person name="Haruta M."/>
            <person name="Huysman M.J."/>
            <person name="Jenkins B.D."/>
            <person name="Jiroutova K."/>
            <person name="Jorgensen R.E."/>
            <person name="Joubert Y."/>
            <person name="Kaplan A."/>
            <person name="Kroger N."/>
            <person name="Kroth P.G."/>
            <person name="La Roche J."/>
            <person name="Lindquist E."/>
            <person name="Lommer M."/>
            <person name="Martin-Jezequel V."/>
            <person name="Lopez P.J."/>
            <person name="Lucas S."/>
            <person name="Mangogna M."/>
            <person name="McGinnis K."/>
            <person name="Medlin L.K."/>
            <person name="Montsant A."/>
            <person name="Oudot-Le Secq M.P."/>
            <person name="Napoli C."/>
            <person name="Obornik M."/>
            <person name="Parker M.S."/>
            <person name="Petit J.L."/>
            <person name="Porcel B.M."/>
            <person name="Poulsen N."/>
            <person name="Robison M."/>
            <person name="Rychlewski L."/>
            <person name="Rynearson T.A."/>
            <person name="Schmutz J."/>
            <person name="Shapiro H."/>
            <person name="Siaut M."/>
            <person name="Stanley M."/>
            <person name="Sussman M.R."/>
            <person name="Taylor A.R."/>
            <person name="Vardi A."/>
            <person name="von Dassow P."/>
            <person name="Vyverman W."/>
            <person name="Willis A."/>
            <person name="Wyrwicz L.S."/>
            <person name="Rokhsar D.S."/>
            <person name="Weissenbach J."/>
            <person name="Armbrust E.V."/>
            <person name="Green B.R."/>
            <person name="Van de Peer Y."/>
            <person name="Grigoriev I.V."/>
        </authorList>
    </citation>
    <scope>NUCLEOTIDE SEQUENCE [LARGE SCALE GENOMIC DNA]</scope>
    <source>
        <strain evidence="7 8">CCAP 1055/1</strain>
    </source>
</reference>